<evidence type="ECO:0000313" key="2">
    <source>
        <dbReference type="Proteomes" id="UP000014803"/>
    </source>
</evidence>
<dbReference type="Proteomes" id="UP000014803">
    <property type="component" value="Chromosome"/>
</dbReference>
<sequence length="50" mass="5563">MRLIEELICLWMMTTENDSARALRTLGFRASAEAIRALVTHATRSNTPGS</sequence>
<dbReference type="PATRIC" id="fig|1254432.3.peg.10960"/>
<dbReference type="HOGENOM" id="CLU_3122751_0_0_7"/>
<organism evidence="1 2">
    <name type="scientific">Sorangium cellulosum So0157-2</name>
    <dbReference type="NCBI Taxonomy" id="1254432"/>
    <lineage>
        <taxon>Bacteria</taxon>
        <taxon>Pseudomonadati</taxon>
        <taxon>Myxococcota</taxon>
        <taxon>Polyangia</taxon>
        <taxon>Polyangiales</taxon>
        <taxon>Polyangiaceae</taxon>
        <taxon>Sorangium</taxon>
    </lineage>
</organism>
<dbReference type="EMBL" id="CP003969">
    <property type="protein sequence ID" value="AGP41667.1"/>
    <property type="molecule type" value="Genomic_DNA"/>
</dbReference>
<proteinExistence type="predicted"/>
<protein>
    <submittedName>
        <fullName evidence="1">Uncharacterized protein</fullName>
    </submittedName>
</protein>
<dbReference type="KEGG" id="scu:SCE1572_48575"/>
<gene>
    <name evidence="1" type="ORF">SCE1572_48575</name>
</gene>
<reference evidence="1 2" key="1">
    <citation type="journal article" date="2013" name="Sci. Rep.">
        <title>Extraordinary expansion of a Sorangium cellulosum genome from an alkaline milieu.</title>
        <authorList>
            <person name="Han K."/>
            <person name="Li Z.F."/>
            <person name="Peng R."/>
            <person name="Zhu L.P."/>
            <person name="Zhou T."/>
            <person name="Wang L.G."/>
            <person name="Li S.G."/>
            <person name="Zhang X.B."/>
            <person name="Hu W."/>
            <person name="Wu Z.H."/>
            <person name="Qin N."/>
            <person name="Li Y.Z."/>
        </authorList>
    </citation>
    <scope>NUCLEOTIDE SEQUENCE [LARGE SCALE GENOMIC DNA]</scope>
    <source>
        <strain evidence="1 2">So0157-2</strain>
    </source>
</reference>
<accession>S4Y879</accession>
<name>S4Y879_SORCE</name>
<dbReference type="AlphaFoldDB" id="S4Y879"/>
<evidence type="ECO:0000313" key="1">
    <source>
        <dbReference type="EMBL" id="AGP41667.1"/>
    </source>
</evidence>